<reference evidence="1" key="1">
    <citation type="submission" date="2020-10" db="EMBL/GenBank/DDBJ databases">
        <title>Taxonomic study of unclassified bacteria belonging to the class Ktedonobacteria.</title>
        <authorList>
            <person name="Yabe S."/>
            <person name="Wang C.M."/>
            <person name="Zheng Y."/>
            <person name="Sakai Y."/>
            <person name="Cavaletti L."/>
            <person name="Monciardini P."/>
            <person name="Donadio S."/>
        </authorList>
    </citation>
    <scope>NUCLEOTIDE SEQUENCE</scope>
    <source>
        <strain evidence="1">ID150040</strain>
    </source>
</reference>
<dbReference type="Proteomes" id="UP000597444">
    <property type="component" value="Unassembled WGS sequence"/>
</dbReference>
<evidence type="ECO:0000313" key="1">
    <source>
        <dbReference type="EMBL" id="GHO94644.1"/>
    </source>
</evidence>
<name>A0A8J3N0X2_9CHLR</name>
<evidence type="ECO:0000313" key="2">
    <source>
        <dbReference type="Proteomes" id="UP000597444"/>
    </source>
</evidence>
<proteinExistence type="predicted"/>
<dbReference type="RefSeq" id="WP_220205359.1">
    <property type="nucleotide sequence ID" value="NZ_BNJK01000001.1"/>
</dbReference>
<accession>A0A8J3N0X2</accession>
<organism evidence="1 2">
    <name type="scientific">Reticulibacter mediterranei</name>
    <dbReference type="NCBI Taxonomy" id="2778369"/>
    <lineage>
        <taxon>Bacteria</taxon>
        <taxon>Bacillati</taxon>
        <taxon>Chloroflexota</taxon>
        <taxon>Ktedonobacteria</taxon>
        <taxon>Ktedonobacterales</taxon>
        <taxon>Reticulibacteraceae</taxon>
        <taxon>Reticulibacter</taxon>
    </lineage>
</organism>
<keyword evidence="2" id="KW-1185">Reference proteome</keyword>
<comment type="caution">
    <text evidence="1">The sequence shown here is derived from an EMBL/GenBank/DDBJ whole genome shotgun (WGS) entry which is preliminary data.</text>
</comment>
<gene>
    <name evidence="1" type="ORF">KSF_046920</name>
</gene>
<dbReference type="EMBL" id="BNJK01000001">
    <property type="protein sequence ID" value="GHO94644.1"/>
    <property type="molecule type" value="Genomic_DNA"/>
</dbReference>
<protein>
    <submittedName>
        <fullName evidence="1">Uncharacterized protein</fullName>
    </submittedName>
</protein>
<sequence length="67" mass="7520">MIAKLSTWILGKAGAVDALVKLVAKGNKTDLIAEMVNNILEKYALLLEENAKLVQLLEEKYRKKHNL</sequence>
<dbReference type="AlphaFoldDB" id="A0A8J3N0X2"/>